<keyword evidence="3" id="KW-1185">Reference proteome</keyword>
<accession>A0ABX7PA38</accession>
<protein>
    <submittedName>
        <fullName evidence="2">Uncharacterized protein</fullName>
    </submittedName>
</protein>
<gene>
    <name evidence="2" type="ORF">JY651_21810</name>
</gene>
<evidence type="ECO:0000313" key="3">
    <source>
        <dbReference type="Proteomes" id="UP000662747"/>
    </source>
</evidence>
<dbReference type="RefSeq" id="WP_206728905.1">
    <property type="nucleotide sequence ID" value="NZ_CP071090.1"/>
</dbReference>
<sequence>MATEPKQPKPEEEAPERRTREAEPRLPPKPDEAREDGMPGYGQPDEEVREKGLPEQKW</sequence>
<evidence type="ECO:0000256" key="1">
    <source>
        <dbReference type="SAM" id="MobiDB-lite"/>
    </source>
</evidence>
<name>A0ABX7PA38_9BACT</name>
<dbReference type="Proteomes" id="UP000662747">
    <property type="component" value="Chromosome"/>
</dbReference>
<dbReference type="EMBL" id="CP071090">
    <property type="protein sequence ID" value="QSQ27383.1"/>
    <property type="molecule type" value="Genomic_DNA"/>
</dbReference>
<feature type="compositionally biased region" description="Basic and acidic residues" evidence="1">
    <location>
        <begin position="46"/>
        <end position="58"/>
    </location>
</feature>
<feature type="region of interest" description="Disordered" evidence="1">
    <location>
        <begin position="1"/>
        <end position="58"/>
    </location>
</feature>
<organism evidence="2 3">
    <name type="scientific">Pyxidicoccus parkwayensis</name>
    <dbReference type="NCBI Taxonomy" id="2813578"/>
    <lineage>
        <taxon>Bacteria</taxon>
        <taxon>Pseudomonadati</taxon>
        <taxon>Myxococcota</taxon>
        <taxon>Myxococcia</taxon>
        <taxon>Myxococcales</taxon>
        <taxon>Cystobacterineae</taxon>
        <taxon>Myxococcaceae</taxon>
        <taxon>Pyxidicoccus</taxon>
    </lineage>
</organism>
<proteinExistence type="predicted"/>
<reference evidence="2 3" key="1">
    <citation type="submission" date="2021-02" db="EMBL/GenBank/DDBJ databases">
        <title>De Novo genome assembly of isolated myxobacteria.</title>
        <authorList>
            <person name="Stevens D.C."/>
        </authorList>
    </citation>
    <scope>NUCLEOTIDE SEQUENCE [LARGE SCALE GENOMIC DNA]</scope>
    <source>
        <strain evidence="3">SCPEA02</strain>
    </source>
</reference>
<feature type="compositionally biased region" description="Basic and acidic residues" evidence="1">
    <location>
        <begin position="1"/>
        <end position="37"/>
    </location>
</feature>
<evidence type="ECO:0000313" key="2">
    <source>
        <dbReference type="EMBL" id="QSQ27383.1"/>
    </source>
</evidence>